<comment type="subcellular location">
    <subcellularLocation>
        <location evidence="1">Chromosome</location>
    </subcellularLocation>
</comment>
<keyword evidence="10" id="KW-1185">Reference proteome</keyword>
<dbReference type="GO" id="GO:0032259">
    <property type="term" value="P:methylation"/>
    <property type="evidence" value="ECO:0007669"/>
    <property type="project" value="UniProtKB-KW"/>
</dbReference>
<evidence type="ECO:0000256" key="5">
    <source>
        <dbReference type="ARBA" id="ARBA00022691"/>
    </source>
</evidence>
<dbReference type="InterPro" id="IPR001214">
    <property type="entry name" value="SET_dom"/>
</dbReference>
<comment type="caution">
    <text evidence="9">The sequence shown here is derived from an EMBL/GenBank/DDBJ whole genome shotgun (WGS) entry which is preliminary data.</text>
</comment>
<dbReference type="GO" id="GO:0005694">
    <property type="term" value="C:chromosome"/>
    <property type="evidence" value="ECO:0007669"/>
    <property type="project" value="UniProtKB-SubCell"/>
</dbReference>
<dbReference type="AlphaFoldDB" id="A0AB34K4C5"/>
<dbReference type="PANTHER" id="PTHR46223">
    <property type="entry name" value="HISTONE-LYSINE N-METHYLTRANSFERASE SUV39H"/>
    <property type="match status" value="1"/>
</dbReference>
<keyword evidence="5" id="KW-0949">S-adenosyl-L-methionine</keyword>
<evidence type="ECO:0000256" key="1">
    <source>
        <dbReference type="ARBA" id="ARBA00004286"/>
    </source>
</evidence>
<evidence type="ECO:0000313" key="9">
    <source>
        <dbReference type="EMBL" id="KAL1528133.1"/>
    </source>
</evidence>
<gene>
    <name evidence="9" type="ORF">AB1Y20_009497</name>
</gene>
<dbReference type="InterPro" id="IPR050973">
    <property type="entry name" value="H3K9_Histone-Lys_N-MTase"/>
</dbReference>
<dbReference type="SUPFAM" id="SSF82199">
    <property type="entry name" value="SET domain"/>
    <property type="match status" value="1"/>
</dbReference>
<dbReference type="InterPro" id="IPR046341">
    <property type="entry name" value="SET_dom_sf"/>
</dbReference>
<evidence type="ECO:0000256" key="3">
    <source>
        <dbReference type="ARBA" id="ARBA00022603"/>
    </source>
</evidence>
<reference evidence="9 10" key="1">
    <citation type="journal article" date="2024" name="Science">
        <title>Giant polyketide synthase enzymes in the biosynthesis of giant marine polyether toxins.</title>
        <authorList>
            <person name="Fallon T.R."/>
            <person name="Shende V.V."/>
            <person name="Wierzbicki I.H."/>
            <person name="Pendleton A.L."/>
            <person name="Watervoot N.F."/>
            <person name="Auber R.P."/>
            <person name="Gonzalez D.J."/>
            <person name="Wisecaver J.H."/>
            <person name="Moore B.S."/>
        </authorList>
    </citation>
    <scope>NUCLEOTIDE SEQUENCE [LARGE SCALE GENOMIC DNA]</scope>
    <source>
        <strain evidence="9 10">12B1</strain>
    </source>
</reference>
<dbReference type="SMART" id="SM00317">
    <property type="entry name" value="SET"/>
    <property type="match status" value="1"/>
</dbReference>
<dbReference type="Proteomes" id="UP001515480">
    <property type="component" value="Unassembled WGS sequence"/>
</dbReference>
<keyword evidence="4" id="KW-0808">Transferase</keyword>
<keyword evidence="7" id="KW-0862">Zinc</keyword>
<dbReference type="Pfam" id="PF00856">
    <property type="entry name" value="SET"/>
    <property type="match status" value="1"/>
</dbReference>
<proteinExistence type="predicted"/>
<feature type="domain" description="SET" evidence="8">
    <location>
        <begin position="1"/>
        <end position="106"/>
    </location>
</feature>
<protein>
    <recommendedName>
        <fullName evidence="8">SET domain-containing protein</fullName>
    </recommendedName>
</protein>
<sequence length="395" mass="43312">MGAFAEQPLRRGEWVGPYLGTLATPEETMARYNCTNVLSASLRADYLFRLDDERSIDAQNSTHFSRYFNHAQHGNLEVVVRAEEQRVDFYAARDIAAGEELTFDYGVRYWLWRGQPAAGSDTRNFSDPRFRELAVRETLTLTGDVEAELTLLHPPPVGTVLPLVPLTAVELQAALVLPEAESCAALLRCLDYFGAAPRSKEGVQAIRFGVGVEARQEPLLDARDNHAVLQEAATACIVQAILDPNDASGASGRDFAAWLAANGAELELIRRWRGRVPRFSSVQHDVTALAAYLLWKNPGAHLVSAPLTKAGCDALIATAARGCDEECLGDVVATLEQHAPREHVSDLLAILQLWYTLGDGCTVISHNPPKLAGAIPQHLRAIWDRVPLLVEFGFL</sequence>
<evidence type="ECO:0000313" key="10">
    <source>
        <dbReference type="Proteomes" id="UP001515480"/>
    </source>
</evidence>
<dbReference type="GO" id="GO:0008168">
    <property type="term" value="F:methyltransferase activity"/>
    <property type="evidence" value="ECO:0007669"/>
    <property type="project" value="UniProtKB-KW"/>
</dbReference>
<keyword evidence="6" id="KW-0479">Metal-binding</keyword>
<dbReference type="GO" id="GO:0046872">
    <property type="term" value="F:metal ion binding"/>
    <property type="evidence" value="ECO:0007669"/>
    <property type="project" value="UniProtKB-KW"/>
</dbReference>
<keyword evidence="2" id="KW-0158">Chromosome</keyword>
<evidence type="ECO:0000259" key="8">
    <source>
        <dbReference type="PROSITE" id="PS50280"/>
    </source>
</evidence>
<evidence type="ECO:0000256" key="4">
    <source>
        <dbReference type="ARBA" id="ARBA00022679"/>
    </source>
</evidence>
<evidence type="ECO:0000256" key="2">
    <source>
        <dbReference type="ARBA" id="ARBA00022454"/>
    </source>
</evidence>
<dbReference type="PANTHER" id="PTHR46223:SF3">
    <property type="entry name" value="HISTONE-LYSINE N-METHYLTRANSFERASE SET-23"/>
    <property type="match status" value="1"/>
</dbReference>
<dbReference type="EMBL" id="JBGBPQ010000002">
    <property type="protein sequence ID" value="KAL1528133.1"/>
    <property type="molecule type" value="Genomic_DNA"/>
</dbReference>
<dbReference type="PROSITE" id="PS50280">
    <property type="entry name" value="SET"/>
    <property type="match status" value="1"/>
</dbReference>
<name>A0AB34K4C5_PRYPA</name>
<evidence type="ECO:0000256" key="6">
    <source>
        <dbReference type="ARBA" id="ARBA00022723"/>
    </source>
</evidence>
<evidence type="ECO:0000256" key="7">
    <source>
        <dbReference type="ARBA" id="ARBA00022833"/>
    </source>
</evidence>
<accession>A0AB34K4C5</accession>
<organism evidence="9 10">
    <name type="scientific">Prymnesium parvum</name>
    <name type="common">Toxic golden alga</name>
    <dbReference type="NCBI Taxonomy" id="97485"/>
    <lineage>
        <taxon>Eukaryota</taxon>
        <taxon>Haptista</taxon>
        <taxon>Haptophyta</taxon>
        <taxon>Prymnesiophyceae</taxon>
        <taxon>Prymnesiales</taxon>
        <taxon>Prymnesiaceae</taxon>
        <taxon>Prymnesium</taxon>
    </lineage>
</organism>
<dbReference type="Gene3D" id="2.170.270.10">
    <property type="entry name" value="SET domain"/>
    <property type="match status" value="1"/>
</dbReference>
<keyword evidence="3" id="KW-0489">Methyltransferase</keyword>